<gene>
    <name evidence="1" type="ORF">EYC84_000463</name>
</gene>
<dbReference type="Proteomes" id="UP000322873">
    <property type="component" value="Unassembled WGS sequence"/>
</dbReference>
<organism evidence="1 2">
    <name type="scientific">Monilinia fructicola</name>
    <name type="common">Brown rot fungus</name>
    <name type="synonym">Ciboria fructicola</name>
    <dbReference type="NCBI Taxonomy" id="38448"/>
    <lineage>
        <taxon>Eukaryota</taxon>
        <taxon>Fungi</taxon>
        <taxon>Dikarya</taxon>
        <taxon>Ascomycota</taxon>
        <taxon>Pezizomycotina</taxon>
        <taxon>Leotiomycetes</taxon>
        <taxon>Helotiales</taxon>
        <taxon>Sclerotiniaceae</taxon>
        <taxon>Monilinia</taxon>
    </lineage>
</organism>
<comment type="caution">
    <text evidence="1">The sequence shown here is derived from an EMBL/GenBank/DDBJ whole genome shotgun (WGS) entry which is preliminary data.</text>
</comment>
<dbReference type="AlphaFoldDB" id="A0A5M9JNN7"/>
<dbReference type="EMBL" id="VICG01000006">
    <property type="protein sequence ID" value="KAA8571114.1"/>
    <property type="molecule type" value="Genomic_DNA"/>
</dbReference>
<evidence type="ECO:0000313" key="1">
    <source>
        <dbReference type="EMBL" id="KAA8571114.1"/>
    </source>
</evidence>
<keyword evidence="2" id="KW-1185">Reference proteome</keyword>
<accession>A0A5M9JNN7</accession>
<protein>
    <submittedName>
        <fullName evidence="1">Uncharacterized protein</fullName>
    </submittedName>
</protein>
<reference evidence="1 2" key="1">
    <citation type="submission" date="2019-06" db="EMBL/GenBank/DDBJ databases">
        <title>Genome Sequence of the Brown Rot Fungal Pathogen Monilinia fructicola.</title>
        <authorList>
            <person name="De Miccolis Angelini R.M."/>
            <person name="Landi L."/>
            <person name="Abate D."/>
            <person name="Pollastro S."/>
            <person name="Romanazzi G."/>
            <person name="Faretra F."/>
        </authorList>
    </citation>
    <scope>NUCLEOTIDE SEQUENCE [LARGE SCALE GENOMIC DNA]</scope>
    <source>
        <strain evidence="1 2">Mfrc123</strain>
    </source>
</reference>
<sequence>MLDGCCVWHLDRITYRWKDSNSERRRLYLVDCFCWTLLCSCGIFPHCCENFGGGMVASDRLLMELLIQGSKAPHITLFRKSTRLRIYQSSTEVARKLGAQIWITGHSLQSPWILFVPDTRYTLWFYVILGWTARKLNTNLGLTRSSPICQWSDLDQSKRCCLGGFDLLVHIYFNFIYI</sequence>
<proteinExistence type="predicted"/>
<evidence type="ECO:0000313" key="2">
    <source>
        <dbReference type="Proteomes" id="UP000322873"/>
    </source>
</evidence>
<name>A0A5M9JNN7_MONFR</name>